<comment type="similarity">
    <text evidence="1">Belongs to the CoA-transferase III family.</text>
</comment>
<evidence type="ECO:0000256" key="2">
    <source>
        <dbReference type="ARBA" id="ARBA00022679"/>
    </source>
</evidence>
<dbReference type="PANTHER" id="PTHR48228:SF6">
    <property type="entry name" value="L-CARNITINE COA-TRANSFERASE"/>
    <property type="match status" value="1"/>
</dbReference>
<comment type="caution">
    <text evidence="4">The sequence shown here is derived from an EMBL/GenBank/DDBJ whole genome shotgun (WGS) entry which is preliminary data.</text>
</comment>
<dbReference type="RefSeq" id="WP_155349032.1">
    <property type="nucleotide sequence ID" value="NZ_BAAAHM010000005.1"/>
</dbReference>
<dbReference type="SUPFAM" id="SSF89796">
    <property type="entry name" value="CoA-transferase family III (CaiB/BaiF)"/>
    <property type="match status" value="1"/>
</dbReference>
<evidence type="ECO:0000256" key="1">
    <source>
        <dbReference type="ARBA" id="ARBA00008383"/>
    </source>
</evidence>
<name>A0A5M3XS51_9ACTN</name>
<feature type="region of interest" description="Disordered" evidence="3">
    <location>
        <begin position="47"/>
        <end position="73"/>
    </location>
</feature>
<dbReference type="InterPro" id="IPR050509">
    <property type="entry name" value="CoA-transferase_III"/>
</dbReference>
<reference evidence="4 5" key="1">
    <citation type="submission" date="2019-10" db="EMBL/GenBank/DDBJ databases">
        <title>Whole genome shotgun sequence of Acrocarpospora pleiomorpha NBRC 16267.</title>
        <authorList>
            <person name="Ichikawa N."/>
            <person name="Kimura A."/>
            <person name="Kitahashi Y."/>
            <person name="Komaki H."/>
            <person name="Oguchi A."/>
        </authorList>
    </citation>
    <scope>NUCLEOTIDE SEQUENCE [LARGE SCALE GENOMIC DNA]</scope>
    <source>
        <strain evidence="4 5">NBRC 16267</strain>
    </source>
</reference>
<dbReference type="InterPro" id="IPR044855">
    <property type="entry name" value="CoA-Trfase_III_dom3_sf"/>
</dbReference>
<protein>
    <submittedName>
        <fullName evidence="4">CoA transferase</fullName>
    </submittedName>
</protein>
<evidence type="ECO:0000313" key="4">
    <source>
        <dbReference type="EMBL" id="GES24177.1"/>
    </source>
</evidence>
<sequence>MTGLPLDGVRVIDLGVVLAGPYGAMMLADLGADVIRVENPQIFVPMTRGPRARPSKESVANVPSISGGYPGRDPGERPWNRYPWFNLTARNKRSMTVDLRRPEGLEVFGRLVATADIVIENSAPGVMERLGVTWEWLQEQKPDISLVRVSAFGQTGPFRDHKALGIQVEAFGGDDLVRTYGGRGPDANTWAVPADHGGALAAAYGAILALHHRRRTGEGLLVDASLVEMFVNLIGPLVLRHSTTGEAIESTGNRSRKWVQGCYPCKGEDRWVVVTLSDDHDWAALCRVIGRPELVGDVRFNTLLKRRAHHDEVDDIIAAWTREHGHREAAELLQQAGVAAGPVLDDAEAFADPHLRARGFFVEMTQADAGTHDYPGPFWLRNGERPEPRRPPVRLGEHNAELYAELGVTPEEYARLEADGHISEDFAPHIR</sequence>
<dbReference type="AlphaFoldDB" id="A0A5M3XS51"/>
<dbReference type="PANTHER" id="PTHR48228">
    <property type="entry name" value="SUCCINYL-COA--D-CITRAMALATE COA-TRANSFERASE"/>
    <property type="match status" value="1"/>
</dbReference>
<keyword evidence="5" id="KW-1185">Reference proteome</keyword>
<gene>
    <name evidence="4" type="ORF">Aple_070760</name>
</gene>
<dbReference type="OrthoDB" id="4251672at2"/>
<evidence type="ECO:0000256" key="3">
    <source>
        <dbReference type="SAM" id="MobiDB-lite"/>
    </source>
</evidence>
<evidence type="ECO:0000313" key="5">
    <source>
        <dbReference type="Proteomes" id="UP000377595"/>
    </source>
</evidence>
<keyword evidence="2 4" id="KW-0808">Transferase</keyword>
<dbReference type="Proteomes" id="UP000377595">
    <property type="component" value="Unassembled WGS sequence"/>
</dbReference>
<dbReference type="EMBL" id="BLAF01000048">
    <property type="protein sequence ID" value="GES24177.1"/>
    <property type="molecule type" value="Genomic_DNA"/>
</dbReference>
<dbReference type="Gene3D" id="3.30.1540.10">
    <property type="entry name" value="formyl-coa transferase, domain 3"/>
    <property type="match status" value="1"/>
</dbReference>
<organism evidence="4 5">
    <name type="scientific">Acrocarpospora pleiomorpha</name>
    <dbReference type="NCBI Taxonomy" id="90975"/>
    <lineage>
        <taxon>Bacteria</taxon>
        <taxon>Bacillati</taxon>
        <taxon>Actinomycetota</taxon>
        <taxon>Actinomycetes</taxon>
        <taxon>Streptosporangiales</taxon>
        <taxon>Streptosporangiaceae</taxon>
        <taxon>Acrocarpospora</taxon>
    </lineage>
</organism>
<dbReference type="Gene3D" id="3.40.50.10540">
    <property type="entry name" value="Crotonobetainyl-coa:carnitine coa-transferase, domain 1"/>
    <property type="match status" value="1"/>
</dbReference>
<accession>A0A5M3XS51</accession>
<proteinExistence type="inferred from homology"/>
<dbReference type="InterPro" id="IPR003673">
    <property type="entry name" value="CoA-Trfase_fam_III"/>
</dbReference>
<dbReference type="InterPro" id="IPR023606">
    <property type="entry name" value="CoA-Trfase_III_dom_1_sf"/>
</dbReference>
<dbReference type="Pfam" id="PF02515">
    <property type="entry name" value="CoA_transf_3"/>
    <property type="match status" value="1"/>
</dbReference>
<dbReference type="GO" id="GO:0016740">
    <property type="term" value="F:transferase activity"/>
    <property type="evidence" value="ECO:0007669"/>
    <property type="project" value="UniProtKB-KW"/>
</dbReference>